<feature type="transmembrane region" description="Helical" evidence="1">
    <location>
        <begin position="7"/>
        <end position="25"/>
    </location>
</feature>
<accession>A0A223E6V3</accession>
<gene>
    <name evidence="2" type="ORF">AP3564_12950</name>
</gene>
<reference evidence="2 3" key="1">
    <citation type="submission" date="2016-10" db="EMBL/GenBank/DDBJ databases">
        <title>The whole genome sequencing and assembly of Aeribacillus pallidus KCTC3564 strain.</title>
        <authorList>
            <person name="Lee Y.-J."/>
            <person name="Park M.-K."/>
            <person name="Yi H."/>
            <person name="Bahn Y.-S."/>
            <person name="Kim J.F."/>
            <person name="Lee D.-W."/>
        </authorList>
    </citation>
    <scope>NUCLEOTIDE SEQUENCE [LARGE SCALE GENOMIC DNA]</scope>
    <source>
        <strain evidence="2 3">KCTC3564</strain>
    </source>
</reference>
<evidence type="ECO:0000313" key="3">
    <source>
        <dbReference type="Proteomes" id="UP000214606"/>
    </source>
</evidence>
<name>A0A163Z2N0_9BACI</name>
<keyword evidence="1" id="KW-1133">Transmembrane helix</keyword>
<feature type="transmembrane region" description="Helical" evidence="1">
    <location>
        <begin position="37"/>
        <end position="55"/>
    </location>
</feature>
<dbReference type="EMBL" id="CP017703">
    <property type="protein sequence ID" value="ASS91007.1"/>
    <property type="molecule type" value="Genomic_DNA"/>
</dbReference>
<accession>A0A163Z2N0</accession>
<evidence type="ECO:0000313" key="2">
    <source>
        <dbReference type="EMBL" id="ASS91007.1"/>
    </source>
</evidence>
<proteinExistence type="predicted"/>
<dbReference type="Proteomes" id="UP000214606">
    <property type="component" value="Chromosome"/>
</dbReference>
<protein>
    <submittedName>
        <fullName evidence="2">Uncharacterized protein</fullName>
    </submittedName>
</protein>
<sequence>MDKKIHPFILLNLLINSIVLGMFAYDKYSEHNIGYSITFTVLCIFFVFLTIYGFMNNSKINRAKQ</sequence>
<organism evidence="2 3">
    <name type="scientific">Aeribacillus pallidus</name>
    <dbReference type="NCBI Taxonomy" id="33936"/>
    <lineage>
        <taxon>Bacteria</taxon>
        <taxon>Bacillati</taxon>
        <taxon>Bacillota</taxon>
        <taxon>Bacilli</taxon>
        <taxon>Bacillales</taxon>
        <taxon>Bacillaceae</taxon>
        <taxon>Aeribacillus</taxon>
    </lineage>
</organism>
<dbReference type="KEGG" id="apak:AP3564_12950"/>
<dbReference type="AlphaFoldDB" id="A0A163Z2N0"/>
<keyword evidence="1" id="KW-0812">Transmembrane</keyword>
<keyword evidence="1" id="KW-0472">Membrane</keyword>
<evidence type="ECO:0000256" key="1">
    <source>
        <dbReference type="SAM" id="Phobius"/>
    </source>
</evidence>